<name>A0A9X2F8Q1_9SPHI</name>
<dbReference type="HAMAP" id="MF_01818">
    <property type="entry name" value="RNase_Z_BN"/>
    <property type="match status" value="1"/>
</dbReference>
<evidence type="ECO:0000256" key="5">
    <source>
        <dbReference type="ARBA" id="ARBA00022759"/>
    </source>
</evidence>
<comment type="similarity">
    <text evidence="8">Belongs to the RNase Z family.</text>
</comment>
<evidence type="ECO:0000256" key="7">
    <source>
        <dbReference type="ARBA" id="ARBA00022833"/>
    </source>
</evidence>
<dbReference type="Gene3D" id="3.60.15.10">
    <property type="entry name" value="Ribonuclease Z/Hydroxyacylglutathione hydrolase-like"/>
    <property type="match status" value="1"/>
</dbReference>
<feature type="binding site" evidence="8">
    <location>
        <position position="213"/>
    </location>
    <ligand>
        <name>Zn(2+)</name>
        <dbReference type="ChEBI" id="CHEBI:29105"/>
        <label>1</label>
        <note>catalytic</note>
    </ligand>
</feature>
<comment type="subunit">
    <text evidence="1 8">Homodimer.</text>
</comment>
<feature type="binding site" evidence="8">
    <location>
        <position position="67"/>
    </location>
    <ligand>
        <name>Zn(2+)</name>
        <dbReference type="ChEBI" id="CHEBI:29105"/>
        <label>2</label>
        <note>catalytic</note>
    </ligand>
</feature>
<reference evidence="9" key="1">
    <citation type="submission" date="2022-06" db="EMBL/GenBank/DDBJ databases">
        <title>Solitalea sp. MAHUQ-68 isolated from rhizospheric soil.</title>
        <authorList>
            <person name="Huq M.A."/>
        </authorList>
    </citation>
    <scope>NUCLEOTIDE SEQUENCE</scope>
    <source>
        <strain evidence="9">MAHUQ-68</strain>
    </source>
</reference>
<dbReference type="Proteomes" id="UP001155182">
    <property type="component" value="Unassembled WGS sequence"/>
</dbReference>
<feature type="binding site" evidence="8">
    <location>
        <position position="271"/>
    </location>
    <ligand>
        <name>Zn(2+)</name>
        <dbReference type="ChEBI" id="CHEBI:29105"/>
        <label>2</label>
        <note>catalytic</note>
    </ligand>
</feature>
<feature type="binding site" evidence="8">
    <location>
        <position position="65"/>
    </location>
    <ligand>
        <name>Zn(2+)</name>
        <dbReference type="ChEBI" id="CHEBI:29105"/>
        <label>1</label>
        <note>catalytic</note>
    </ligand>
</feature>
<dbReference type="GO" id="GO:0008270">
    <property type="term" value="F:zinc ion binding"/>
    <property type="evidence" value="ECO:0007669"/>
    <property type="project" value="UniProtKB-UniRule"/>
</dbReference>
<feature type="binding site" evidence="8">
    <location>
        <position position="213"/>
    </location>
    <ligand>
        <name>Zn(2+)</name>
        <dbReference type="ChEBI" id="CHEBI:29105"/>
        <label>2</label>
        <note>catalytic</note>
    </ligand>
</feature>
<dbReference type="GO" id="GO:0042781">
    <property type="term" value="F:3'-tRNA processing endoribonuclease activity"/>
    <property type="evidence" value="ECO:0007669"/>
    <property type="project" value="UniProtKB-UniRule"/>
</dbReference>
<keyword evidence="5 8" id="KW-0255">Endonuclease</keyword>
<evidence type="ECO:0000256" key="1">
    <source>
        <dbReference type="ARBA" id="ARBA00011738"/>
    </source>
</evidence>
<feature type="binding site" evidence="8">
    <location>
        <position position="63"/>
    </location>
    <ligand>
        <name>Zn(2+)</name>
        <dbReference type="ChEBI" id="CHEBI:29105"/>
        <label>1</label>
        <note>catalytic</note>
    </ligand>
</feature>
<dbReference type="RefSeq" id="WP_252589441.1">
    <property type="nucleotide sequence ID" value="NZ_JAMWYS010000058.1"/>
</dbReference>
<evidence type="ECO:0000256" key="3">
    <source>
        <dbReference type="ARBA" id="ARBA00022722"/>
    </source>
</evidence>
<proteinExistence type="inferred from homology"/>
<dbReference type="Pfam" id="PF23023">
    <property type="entry name" value="Anti-Pycsar_Apyc1"/>
    <property type="match status" value="1"/>
</dbReference>
<feature type="binding site" evidence="8">
    <location>
        <position position="68"/>
    </location>
    <ligand>
        <name>Zn(2+)</name>
        <dbReference type="ChEBI" id="CHEBI:29105"/>
        <label>2</label>
        <note>catalytic</note>
    </ligand>
</feature>
<keyword evidence="6 8" id="KW-0378">Hydrolase</keyword>
<gene>
    <name evidence="8" type="primary">rnz</name>
    <name evidence="9" type="ORF">NF867_16210</name>
</gene>
<dbReference type="InterPro" id="IPR036866">
    <property type="entry name" value="RibonucZ/Hydroxyglut_hydro"/>
</dbReference>
<keyword evidence="10" id="KW-1185">Reference proteome</keyword>
<accession>A0A9X2F8Q1</accession>
<evidence type="ECO:0000256" key="6">
    <source>
        <dbReference type="ARBA" id="ARBA00022801"/>
    </source>
</evidence>
<feature type="binding site" evidence="8">
    <location>
        <position position="143"/>
    </location>
    <ligand>
        <name>Zn(2+)</name>
        <dbReference type="ChEBI" id="CHEBI:29105"/>
        <label>1</label>
        <note>catalytic</note>
    </ligand>
</feature>
<evidence type="ECO:0000313" key="10">
    <source>
        <dbReference type="Proteomes" id="UP001155182"/>
    </source>
</evidence>
<keyword evidence="7 8" id="KW-0862">Zinc</keyword>
<dbReference type="NCBIfam" id="NF000801">
    <property type="entry name" value="PRK00055.1-3"/>
    <property type="match status" value="1"/>
</dbReference>
<dbReference type="SUPFAM" id="SSF56281">
    <property type="entry name" value="Metallo-hydrolase/oxidoreductase"/>
    <property type="match status" value="1"/>
</dbReference>
<keyword evidence="4 8" id="KW-0479">Metal-binding</keyword>
<dbReference type="AlphaFoldDB" id="A0A9X2F8Q1"/>
<dbReference type="CDD" id="cd07717">
    <property type="entry name" value="RNaseZ_ZiPD-like_MBL-fold"/>
    <property type="match status" value="1"/>
</dbReference>
<organism evidence="9 10">
    <name type="scientific">Solitalea agri</name>
    <dbReference type="NCBI Taxonomy" id="2953739"/>
    <lineage>
        <taxon>Bacteria</taxon>
        <taxon>Pseudomonadati</taxon>
        <taxon>Bacteroidota</taxon>
        <taxon>Sphingobacteriia</taxon>
        <taxon>Sphingobacteriales</taxon>
        <taxon>Sphingobacteriaceae</taxon>
        <taxon>Solitalea</taxon>
    </lineage>
</organism>
<evidence type="ECO:0000256" key="2">
    <source>
        <dbReference type="ARBA" id="ARBA00022694"/>
    </source>
</evidence>
<keyword evidence="3 8" id="KW-0540">Nuclease</keyword>
<evidence type="ECO:0000256" key="4">
    <source>
        <dbReference type="ARBA" id="ARBA00022723"/>
    </source>
</evidence>
<comment type="function">
    <text evidence="8">Zinc phosphodiesterase, which displays some tRNA 3'-processing endonuclease activity. Probably involved in tRNA maturation, by removing a 3'-trailer from precursor tRNA.</text>
</comment>
<dbReference type="PANTHER" id="PTHR46018">
    <property type="entry name" value="ZINC PHOSPHODIESTERASE ELAC PROTEIN 1"/>
    <property type="match status" value="1"/>
</dbReference>
<dbReference type="InterPro" id="IPR013471">
    <property type="entry name" value="RNase_Z/BN"/>
</dbReference>
<evidence type="ECO:0000256" key="8">
    <source>
        <dbReference type="HAMAP-Rule" id="MF_01818"/>
    </source>
</evidence>
<dbReference type="EMBL" id="JAMWYS010000058">
    <property type="protein sequence ID" value="MCO4294406.1"/>
    <property type="molecule type" value="Genomic_DNA"/>
</dbReference>
<comment type="catalytic activity">
    <reaction evidence="8">
        <text>Endonucleolytic cleavage of RNA, removing extra 3' nucleotides from tRNA precursor, generating 3' termini of tRNAs. A 3'-hydroxy group is left at the tRNA terminus and a 5'-phosphoryl group is left at the trailer molecule.</text>
        <dbReference type="EC" id="3.1.26.11"/>
    </reaction>
</comment>
<feature type="active site" description="Proton acceptor" evidence="8">
    <location>
        <position position="67"/>
    </location>
</feature>
<comment type="cofactor">
    <cofactor evidence="8">
        <name>Zn(2+)</name>
        <dbReference type="ChEBI" id="CHEBI:29105"/>
    </cofactor>
    <text evidence="8">Binds 2 Zn(2+) ions.</text>
</comment>
<comment type="caution">
    <text evidence="9">The sequence shown here is derived from an EMBL/GenBank/DDBJ whole genome shotgun (WGS) entry which is preliminary data.</text>
</comment>
<keyword evidence="2 8" id="KW-0819">tRNA processing</keyword>
<evidence type="ECO:0000313" key="9">
    <source>
        <dbReference type="EMBL" id="MCO4294406.1"/>
    </source>
</evidence>
<dbReference type="PANTHER" id="PTHR46018:SF2">
    <property type="entry name" value="ZINC PHOSPHODIESTERASE ELAC PROTEIN 1"/>
    <property type="match status" value="1"/>
</dbReference>
<protein>
    <recommendedName>
        <fullName evidence="8">Ribonuclease Z</fullName>
        <shortName evidence="8">RNase Z</shortName>
        <ecNumber evidence="8">3.1.26.11</ecNumber>
    </recommendedName>
    <alternativeName>
        <fullName evidence="8">tRNA 3 endonuclease</fullName>
    </alternativeName>
    <alternativeName>
        <fullName evidence="8">tRNase Z</fullName>
    </alternativeName>
</protein>
<dbReference type="EC" id="3.1.26.11" evidence="8"/>
<sequence length="307" mass="35027">MTKFEVTILGSSSATPAHHRYPTAQIVNYNQKYYMIDCGEGAQFQLSRYGFGYNKIDYIFISHLHGDHYLGLVGLISSMHLNGRSTELFIAGPPELLEIIEIQLKYSQTVLRYPLKFVPTQTNHPEIIFKNSEFEVETIILDHRIPCTGFLFRELPRGRRIIKEYIKQFNISPEYIPLIKGGADYTLPDGEVLPNAVLTIEPPKPRAYAYCSDTIMNMSILDQINGVDLLYHEATFLHDLQQRAADTFHTTARQAGEIATMAKAQKLIIGHFSARYRDLLPHLEECQTQFVNSFLAKEGFTFEVGDQ</sequence>